<reference evidence="7 8" key="1">
    <citation type="submission" date="2020-03" db="EMBL/GenBank/DDBJ databases">
        <title>Bacterial isolates of synthetic phycosphere.</title>
        <authorList>
            <person name="Fu H."/>
            <person name="Moran M.A."/>
        </authorList>
    </citation>
    <scope>NUCLEOTIDE SEQUENCE [LARGE SCALE GENOMIC DNA]</scope>
    <source>
        <strain evidence="7 8">HF1</strain>
    </source>
</reference>
<dbReference type="RefSeq" id="WP_167638198.1">
    <property type="nucleotide sequence ID" value="NZ_JAATOP010000006.1"/>
</dbReference>
<organism evidence="7 8">
    <name type="scientific">Marivivens donghaensis</name>
    <dbReference type="NCBI Taxonomy" id="1699413"/>
    <lineage>
        <taxon>Bacteria</taxon>
        <taxon>Pseudomonadati</taxon>
        <taxon>Pseudomonadota</taxon>
        <taxon>Alphaproteobacteria</taxon>
        <taxon>Rhodobacterales</taxon>
        <taxon>Paracoccaceae</taxon>
        <taxon>Marivivens group</taxon>
        <taxon>Marivivens</taxon>
    </lineage>
</organism>
<name>A0ABX0VZX4_9RHOB</name>
<dbReference type="Proteomes" id="UP000709466">
    <property type="component" value="Unassembled WGS sequence"/>
</dbReference>
<gene>
    <name evidence="7" type="ORF">HCZ30_10255</name>
</gene>
<feature type="signal peptide" evidence="6">
    <location>
        <begin position="1"/>
        <end position="19"/>
    </location>
</feature>
<dbReference type="PIRSF" id="PIRSF000027">
    <property type="entry name" value="Cytc_c_prime"/>
    <property type="match status" value="1"/>
</dbReference>
<keyword evidence="5" id="KW-0408">Iron</keyword>
<comment type="caution">
    <text evidence="7">The sequence shown here is derived from an EMBL/GenBank/DDBJ whole genome shotgun (WGS) entry which is preliminary data.</text>
</comment>
<dbReference type="Pfam" id="PF01322">
    <property type="entry name" value="Cytochrom_C_2"/>
    <property type="match status" value="1"/>
</dbReference>
<evidence type="ECO:0000256" key="4">
    <source>
        <dbReference type="ARBA" id="ARBA00022982"/>
    </source>
</evidence>
<evidence type="ECO:0000256" key="6">
    <source>
        <dbReference type="SAM" id="SignalP"/>
    </source>
</evidence>
<feature type="chain" id="PRO_5045342454" evidence="6">
    <location>
        <begin position="20"/>
        <end position="142"/>
    </location>
</feature>
<evidence type="ECO:0000256" key="1">
    <source>
        <dbReference type="ARBA" id="ARBA00022448"/>
    </source>
</evidence>
<keyword evidence="8" id="KW-1185">Reference proteome</keyword>
<dbReference type="InterPro" id="IPR010980">
    <property type="entry name" value="Cyt_c/b562"/>
</dbReference>
<evidence type="ECO:0000256" key="3">
    <source>
        <dbReference type="ARBA" id="ARBA00022723"/>
    </source>
</evidence>
<dbReference type="SUPFAM" id="SSF47175">
    <property type="entry name" value="Cytochromes"/>
    <property type="match status" value="1"/>
</dbReference>
<sequence length="142" mass="14707">MKYVLPALAAIVTATAVFAHNGVTDPVVLARMEAMKRIGGNVKVIGDMAKGEAAFDADAVQTALNAIQAEAAEIPAYFEQQVLVEGSEALPAIWQNWDDFVAKAGDLEVAAGSLSVSSADDLGAALQQVGGACAGCHKTYRE</sequence>
<accession>A0ABX0VZX4</accession>
<evidence type="ECO:0000256" key="5">
    <source>
        <dbReference type="ARBA" id="ARBA00023004"/>
    </source>
</evidence>
<dbReference type="InterPro" id="IPR002321">
    <property type="entry name" value="Cyt_c_II"/>
</dbReference>
<keyword evidence="2" id="KW-0349">Heme</keyword>
<evidence type="ECO:0000256" key="2">
    <source>
        <dbReference type="ARBA" id="ARBA00022617"/>
    </source>
</evidence>
<evidence type="ECO:0000313" key="7">
    <source>
        <dbReference type="EMBL" id="NIY72811.1"/>
    </source>
</evidence>
<keyword evidence="3" id="KW-0479">Metal-binding</keyword>
<dbReference type="EMBL" id="JAATOP010000006">
    <property type="protein sequence ID" value="NIY72811.1"/>
    <property type="molecule type" value="Genomic_DNA"/>
</dbReference>
<dbReference type="InterPro" id="IPR012127">
    <property type="entry name" value="Cyt_c_prime"/>
</dbReference>
<dbReference type="Gene3D" id="1.20.120.10">
    <property type="entry name" value="Cytochrome c/b562"/>
    <property type="match status" value="1"/>
</dbReference>
<protein>
    <submittedName>
        <fullName evidence="7">Cytochrome c</fullName>
    </submittedName>
</protein>
<dbReference type="PROSITE" id="PS51009">
    <property type="entry name" value="CYTCII"/>
    <property type="match status" value="1"/>
</dbReference>
<proteinExistence type="predicted"/>
<keyword evidence="1" id="KW-0813">Transport</keyword>
<evidence type="ECO:0000313" key="8">
    <source>
        <dbReference type="Proteomes" id="UP000709466"/>
    </source>
</evidence>
<keyword evidence="4" id="KW-0249">Electron transport</keyword>
<keyword evidence="6" id="KW-0732">Signal</keyword>